<dbReference type="AlphaFoldDB" id="A0A7W7NQR6"/>
<dbReference type="Proteomes" id="UP000575241">
    <property type="component" value="Unassembled WGS sequence"/>
</dbReference>
<evidence type="ECO:0000313" key="3">
    <source>
        <dbReference type="Proteomes" id="UP000575241"/>
    </source>
</evidence>
<dbReference type="GO" id="GO:0006355">
    <property type="term" value="P:regulation of DNA-templated transcription"/>
    <property type="evidence" value="ECO:0007669"/>
    <property type="project" value="TreeGrafter"/>
</dbReference>
<feature type="domain" description="DJ-1/PfpI" evidence="1">
    <location>
        <begin position="7"/>
        <end position="165"/>
    </location>
</feature>
<reference evidence="2 3" key="1">
    <citation type="submission" date="2020-08" db="EMBL/GenBank/DDBJ databases">
        <title>Functional genomics of gut bacteria from endangered species of beetles.</title>
        <authorList>
            <person name="Carlos-Shanley C."/>
        </authorList>
    </citation>
    <scope>NUCLEOTIDE SEQUENCE [LARGE SCALE GENOMIC DNA]</scope>
    <source>
        <strain evidence="2 3">S00224</strain>
    </source>
</reference>
<dbReference type="SUPFAM" id="SSF52317">
    <property type="entry name" value="Class I glutamine amidotransferase-like"/>
    <property type="match status" value="1"/>
</dbReference>
<dbReference type="InterPro" id="IPR002818">
    <property type="entry name" value="DJ-1/PfpI"/>
</dbReference>
<name>A0A7W7NQR6_9SPHN</name>
<protein>
    <submittedName>
        <fullName evidence="2">Cyclohexyl-isocyanide hydratase</fullName>
        <ecNumber evidence="2">4.2.1.103</ecNumber>
    </submittedName>
</protein>
<evidence type="ECO:0000313" key="2">
    <source>
        <dbReference type="EMBL" id="MBB4838098.1"/>
    </source>
</evidence>
<dbReference type="PANTHER" id="PTHR43130">
    <property type="entry name" value="ARAC-FAMILY TRANSCRIPTIONAL REGULATOR"/>
    <property type="match status" value="1"/>
</dbReference>
<dbReference type="EC" id="4.2.1.103" evidence="2"/>
<dbReference type="Pfam" id="PF01965">
    <property type="entry name" value="DJ-1_PfpI"/>
    <property type="match status" value="1"/>
</dbReference>
<evidence type="ECO:0000259" key="1">
    <source>
        <dbReference type="Pfam" id="PF01965"/>
    </source>
</evidence>
<dbReference type="InterPro" id="IPR029062">
    <property type="entry name" value="Class_I_gatase-like"/>
</dbReference>
<organism evidence="2 3">
    <name type="scientific">Sphingomonas kyeonggiensis</name>
    <dbReference type="NCBI Taxonomy" id="1268553"/>
    <lineage>
        <taxon>Bacteria</taxon>
        <taxon>Pseudomonadati</taxon>
        <taxon>Pseudomonadota</taxon>
        <taxon>Alphaproteobacteria</taxon>
        <taxon>Sphingomonadales</taxon>
        <taxon>Sphingomonadaceae</taxon>
        <taxon>Sphingomonas</taxon>
    </lineage>
</organism>
<accession>A0A7W7NQR6</accession>
<proteinExistence type="predicted"/>
<dbReference type="EMBL" id="JACHLN010000001">
    <property type="protein sequence ID" value="MBB4838098.1"/>
    <property type="molecule type" value="Genomic_DNA"/>
</dbReference>
<dbReference type="CDD" id="cd03139">
    <property type="entry name" value="GATase1_PfpI_2"/>
    <property type="match status" value="1"/>
</dbReference>
<dbReference type="InterPro" id="IPR052158">
    <property type="entry name" value="INH-QAR"/>
</dbReference>
<dbReference type="PANTHER" id="PTHR43130:SF2">
    <property type="entry name" value="DJ-1_PFPI DOMAIN-CONTAINING PROTEIN"/>
    <property type="match status" value="1"/>
</dbReference>
<dbReference type="RefSeq" id="WP_184163704.1">
    <property type="nucleotide sequence ID" value="NZ_JACHLN010000001.1"/>
</dbReference>
<sequence>MPEPLHIAFLLFPDVTQLDLTGPAQVLSRMGNVTLDLVAKTRDPVRTDALFDLHPTATFAEVPRADILCVPGGFGTVAAMEDADTLDWLRQVAAEATWVTSVCTGSLLLGAAGLLRGYRSACHWGSREQLAWFGAEPVAERVVFDRNRVSGGGVTAGIDFALALTAAIRGEDHARFVQLSLEYDPAPPFDSGSPERAGAETVARYRAMAEKFAPGRAETVKGIAERLGF</sequence>
<keyword evidence="2" id="KW-0456">Lyase</keyword>
<dbReference type="GO" id="GO:0050549">
    <property type="term" value="F:cyclohexyl-isocyanide hydratase activity"/>
    <property type="evidence" value="ECO:0007669"/>
    <property type="project" value="UniProtKB-EC"/>
</dbReference>
<comment type="caution">
    <text evidence="2">The sequence shown here is derived from an EMBL/GenBank/DDBJ whole genome shotgun (WGS) entry which is preliminary data.</text>
</comment>
<keyword evidence="3" id="KW-1185">Reference proteome</keyword>
<dbReference type="Gene3D" id="3.40.50.880">
    <property type="match status" value="1"/>
</dbReference>
<gene>
    <name evidence="2" type="ORF">HNP52_001149</name>
</gene>